<evidence type="ECO:0000313" key="3">
    <source>
        <dbReference type="Proteomes" id="UP000585474"/>
    </source>
</evidence>
<evidence type="ECO:0000256" key="1">
    <source>
        <dbReference type="SAM" id="MobiDB-lite"/>
    </source>
</evidence>
<dbReference type="EMBL" id="BJWL01000014">
    <property type="protein sequence ID" value="GFZ00922.1"/>
    <property type="molecule type" value="Genomic_DNA"/>
</dbReference>
<feature type="region of interest" description="Disordered" evidence="1">
    <location>
        <begin position="1"/>
        <end position="25"/>
    </location>
</feature>
<keyword evidence="3" id="KW-1185">Reference proteome</keyword>
<protein>
    <submittedName>
        <fullName evidence="2">Uncharacterized protein</fullName>
    </submittedName>
</protein>
<accession>A0A7J0FQD1</accession>
<gene>
    <name evidence="2" type="ORF">Acr_14g0005570</name>
</gene>
<dbReference type="AlphaFoldDB" id="A0A7J0FQD1"/>
<reference evidence="2 3" key="1">
    <citation type="submission" date="2019-07" db="EMBL/GenBank/DDBJ databases">
        <title>De Novo Assembly of kiwifruit Actinidia rufa.</title>
        <authorList>
            <person name="Sugita-Konishi S."/>
            <person name="Sato K."/>
            <person name="Mori E."/>
            <person name="Abe Y."/>
            <person name="Kisaki G."/>
            <person name="Hamano K."/>
            <person name="Suezawa K."/>
            <person name="Otani M."/>
            <person name="Fukuda T."/>
            <person name="Manabe T."/>
            <person name="Gomi K."/>
            <person name="Tabuchi M."/>
            <person name="Akimitsu K."/>
            <person name="Kataoka I."/>
        </authorList>
    </citation>
    <scope>NUCLEOTIDE SEQUENCE [LARGE SCALE GENOMIC DNA]</scope>
    <source>
        <strain evidence="3">cv. Fuchu</strain>
    </source>
</reference>
<proteinExistence type="predicted"/>
<name>A0A7J0FQD1_9ERIC</name>
<evidence type="ECO:0000313" key="2">
    <source>
        <dbReference type="EMBL" id="GFZ00922.1"/>
    </source>
</evidence>
<sequence>MSTMETGGSSKKSKSKSKSKGKENVDYDSSRFIGKVEEKLYNRVWVRNGAVIERELNLVMLENSGIKLLQNFTSRGWISLTMFKAESILTLCQEFMANIMYNPVTEKGKERLTSWIRGKNLKVTPDTFVEIFQIPREENPEFELPIIGMPNLATIFHELLLEGEEWDIEGQMKKRRLEAIAHEEPSIGMAELKDEIANLRMEMNTRMTVLEEESSCHTTMLQEIKGMLIRIQSKNEEEEDDDE</sequence>
<organism evidence="2 3">
    <name type="scientific">Actinidia rufa</name>
    <dbReference type="NCBI Taxonomy" id="165716"/>
    <lineage>
        <taxon>Eukaryota</taxon>
        <taxon>Viridiplantae</taxon>
        <taxon>Streptophyta</taxon>
        <taxon>Embryophyta</taxon>
        <taxon>Tracheophyta</taxon>
        <taxon>Spermatophyta</taxon>
        <taxon>Magnoliopsida</taxon>
        <taxon>eudicotyledons</taxon>
        <taxon>Gunneridae</taxon>
        <taxon>Pentapetalae</taxon>
        <taxon>asterids</taxon>
        <taxon>Ericales</taxon>
        <taxon>Actinidiaceae</taxon>
        <taxon>Actinidia</taxon>
    </lineage>
</organism>
<dbReference type="Proteomes" id="UP000585474">
    <property type="component" value="Unassembled WGS sequence"/>
</dbReference>
<comment type="caution">
    <text evidence="2">The sequence shown here is derived from an EMBL/GenBank/DDBJ whole genome shotgun (WGS) entry which is preliminary data.</text>
</comment>